<gene>
    <name evidence="2" type="ORF">ACFSCX_07915</name>
</gene>
<dbReference type="EMBL" id="JBHUEM010000008">
    <property type="protein sequence ID" value="MFD1736489.1"/>
    <property type="molecule type" value="Genomic_DNA"/>
</dbReference>
<evidence type="ECO:0000313" key="2">
    <source>
        <dbReference type="EMBL" id="MFD1736489.1"/>
    </source>
</evidence>
<keyword evidence="3" id="KW-1185">Reference proteome</keyword>
<keyword evidence="1" id="KW-0812">Transmembrane</keyword>
<keyword evidence="1" id="KW-1133">Transmembrane helix</keyword>
<reference evidence="3" key="1">
    <citation type="journal article" date="2019" name="Int. J. Syst. Evol. Microbiol.">
        <title>The Global Catalogue of Microorganisms (GCM) 10K type strain sequencing project: providing services to taxonomists for standard genome sequencing and annotation.</title>
        <authorList>
            <consortium name="The Broad Institute Genomics Platform"/>
            <consortium name="The Broad Institute Genome Sequencing Center for Infectious Disease"/>
            <person name="Wu L."/>
            <person name="Ma J."/>
        </authorList>
    </citation>
    <scope>NUCLEOTIDE SEQUENCE [LARGE SCALE GENOMIC DNA]</scope>
    <source>
        <strain evidence="3">CCUG 49339</strain>
    </source>
</reference>
<dbReference type="RefSeq" id="WP_377927646.1">
    <property type="nucleotide sequence ID" value="NZ_JBHUEM010000008.1"/>
</dbReference>
<comment type="caution">
    <text evidence="2">The sequence shown here is derived from an EMBL/GenBank/DDBJ whole genome shotgun (WGS) entry which is preliminary data.</text>
</comment>
<evidence type="ECO:0000256" key="1">
    <source>
        <dbReference type="SAM" id="Phobius"/>
    </source>
</evidence>
<protein>
    <submittedName>
        <fullName evidence="2">Uncharacterized protein</fullName>
    </submittedName>
</protein>
<sequence>MERFSMLWAACILAGYALLKVPLPVFLEPFSPFVHLVGALTILLFSSVIIFAGIKALFSSR</sequence>
<proteinExistence type="predicted"/>
<dbReference type="Proteomes" id="UP001597214">
    <property type="component" value="Unassembled WGS sequence"/>
</dbReference>
<feature type="transmembrane region" description="Helical" evidence="1">
    <location>
        <begin position="33"/>
        <end position="58"/>
    </location>
</feature>
<keyword evidence="1" id="KW-0472">Membrane</keyword>
<evidence type="ECO:0000313" key="3">
    <source>
        <dbReference type="Proteomes" id="UP001597214"/>
    </source>
</evidence>
<accession>A0ABW4LMW5</accession>
<name>A0ABW4LMW5_9BACI</name>
<feature type="transmembrane region" description="Helical" evidence="1">
    <location>
        <begin position="7"/>
        <end position="27"/>
    </location>
</feature>
<organism evidence="2 3">
    <name type="scientific">Bacillus salitolerans</name>
    <dbReference type="NCBI Taxonomy" id="1437434"/>
    <lineage>
        <taxon>Bacteria</taxon>
        <taxon>Bacillati</taxon>
        <taxon>Bacillota</taxon>
        <taxon>Bacilli</taxon>
        <taxon>Bacillales</taxon>
        <taxon>Bacillaceae</taxon>
        <taxon>Bacillus</taxon>
    </lineage>
</organism>